<proteinExistence type="predicted"/>
<dbReference type="RefSeq" id="WP_265375008.1">
    <property type="nucleotide sequence ID" value="NZ_JAMQPV010000001.1"/>
</dbReference>
<dbReference type="EMBL" id="JAMQPV010000001">
    <property type="protein sequence ID" value="MCW7462021.1"/>
    <property type="molecule type" value="Genomic_DNA"/>
</dbReference>
<accession>A0ABT3LWD8</accession>
<dbReference type="Proteomes" id="UP001209737">
    <property type="component" value="Unassembled WGS sequence"/>
</dbReference>
<keyword evidence="2" id="KW-1185">Reference proteome</keyword>
<comment type="caution">
    <text evidence="1">The sequence shown here is derived from an EMBL/GenBank/DDBJ whole genome shotgun (WGS) entry which is preliminary data.</text>
</comment>
<evidence type="ECO:0000313" key="1">
    <source>
        <dbReference type="EMBL" id="MCW7462021.1"/>
    </source>
</evidence>
<protein>
    <submittedName>
        <fullName evidence="1">Uncharacterized protein</fullName>
    </submittedName>
</protein>
<name>A0ABT3LWD8_9LEPT</name>
<reference evidence="1 2" key="1">
    <citation type="submission" date="2022-06" db="EMBL/GenBank/DDBJ databases">
        <title>Leptospira isolates from biofilms formed at urban environments.</title>
        <authorList>
            <person name="Ribeiro P.S."/>
            <person name="Sousa T."/>
            <person name="Carvalho N."/>
            <person name="Aburjaile F."/>
            <person name="Neves F."/>
            <person name="Oliveira D."/>
            <person name="Blanco L."/>
            <person name="Lima J."/>
            <person name="Costa F."/>
            <person name="Brenig B."/>
            <person name="Soares S."/>
            <person name="Ramos R."/>
            <person name="Goes-Neto A."/>
            <person name="Matiuzzi M."/>
            <person name="Azevedo V."/>
            <person name="Ristow P."/>
        </authorList>
    </citation>
    <scope>NUCLEOTIDE SEQUENCE [LARGE SCALE GENOMIC DNA]</scope>
    <source>
        <strain evidence="1 2">VSF25</strain>
    </source>
</reference>
<gene>
    <name evidence="1" type="ORF">ND812_07955</name>
</gene>
<organism evidence="1 2">
    <name type="scientific">Leptospira limi</name>
    <dbReference type="NCBI Taxonomy" id="2950023"/>
    <lineage>
        <taxon>Bacteria</taxon>
        <taxon>Pseudomonadati</taxon>
        <taxon>Spirochaetota</taxon>
        <taxon>Spirochaetia</taxon>
        <taxon>Leptospirales</taxon>
        <taxon>Leptospiraceae</taxon>
        <taxon>Leptospira</taxon>
    </lineage>
</organism>
<evidence type="ECO:0000313" key="2">
    <source>
        <dbReference type="Proteomes" id="UP001209737"/>
    </source>
</evidence>
<sequence length="205" mass="23750">MDQHTSDHVSYLKIRIQKLKENPGFNKEQIKAYEKVLNIANDSSNYEEYTKQLGTDSDLFSIAKSEQIDRYRSMKQLYEKFGLQENSRVYAKREEVALVCNSYADLATKLPQTISPVTESEANEKINQSVLVLQLLFQVNTIANGSHQKEKAKQTKQEFLKLKALDAKFSIDSFFKNPYRLLNPFTKTQMNRLVQRIESILGEEL</sequence>